<gene>
    <name evidence="2" type="ORF">GCM10022295_72340</name>
</gene>
<organism evidence="2 3">
    <name type="scientific">Streptomyces osmaniensis</name>
    <dbReference type="NCBI Taxonomy" id="593134"/>
    <lineage>
        <taxon>Bacteria</taxon>
        <taxon>Bacillati</taxon>
        <taxon>Actinomycetota</taxon>
        <taxon>Actinomycetes</taxon>
        <taxon>Kitasatosporales</taxon>
        <taxon>Streptomycetaceae</taxon>
        <taxon>Streptomyces</taxon>
    </lineage>
</organism>
<reference evidence="3" key="1">
    <citation type="journal article" date="2019" name="Int. J. Syst. Evol. Microbiol.">
        <title>The Global Catalogue of Microorganisms (GCM) 10K type strain sequencing project: providing services to taxonomists for standard genome sequencing and annotation.</title>
        <authorList>
            <consortium name="The Broad Institute Genomics Platform"/>
            <consortium name="The Broad Institute Genome Sequencing Center for Infectious Disease"/>
            <person name="Wu L."/>
            <person name="Ma J."/>
        </authorList>
    </citation>
    <scope>NUCLEOTIDE SEQUENCE [LARGE SCALE GENOMIC DNA]</scope>
    <source>
        <strain evidence="3">JCM 17656</strain>
    </source>
</reference>
<proteinExistence type="predicted"/>
<dbReference type="EMBL" id="BAABCE010000017">
    <property type="protein sequence ID" value="GAA3580570.1"/>
    <property type="molecule type" value="Genomic_DNA"/>
</dbReference>
<feature type="region of interest" description="Disordered" evidence="1">
    <location>
        <begin position="28"/>
        <end position="52"/>
    </location>
</feature>
<evidence type="ECO:0000313" key="2">
    <source>
        <dbReference type="EMBL" id="GAA3580570.1"/>
    </source>
</evidence>
<comment type="caution">
    <text evidence="2">The sequence shown here is derived from an EMBL/GenBank/DDBJ whole genome shotgun (WGS) entry which is preliminary data.</text>
</comment>
<dbReference type="Proteomes" id="UP001500707">
    <property type="component" value="Unassembled WGS sequence"/>
</dbReference>
<keyword evidence="3" id="KW-1185">Reference proteome</keyword>
<protein>
    <submittedName>
        <fullName evidence="2">Uncharacterized protein</fullName>
    </submittedName>
</protein>
<name>A0ABP6YBY6_9ACTN</name>
<accession>A0ABP6YBY6</accession>
<sequence length="52" mass="5756">MLAAGFDEDDVDKVLWRNPVAFYGQSGRLELEEPKPDETATFEGNSIRRGGA</sequence>
<evidence type="ECO:0000256" key="1">
    <source>
        <dbReference type="SAM" id="MobiDB-lite"/>
    </source>
</evidence>
<feature type="compositionally biased region" description="Basic and acidic residues" evidence="1">
    <location>
        <begin position="29"/>
        <end position="38"/>
    </location>
</feature>
<evidence type="ECO:0000313" key="3">
    <source>
        <dbReference type="Proteomes" id="UP001500707"/>
    </source>
</evidence>